<dbReference type="KEGG" id="pcw:110214738"/>
<dbReference type="GO" id="GO:0005615">
    <property type="term" value="C:extracellular space"/>
    <property type="evidence" value="ECO:0007669"/>
    <property type="project" value="InterPro"/>
</dbReference>
<dbReference type="InterPro" id="IPR000215">
    <property type="entry name" value="Serpin_fam"/>
</dbReference>
<evidence type="ECO:0000256" key="5">
    <source>
        <dbReference type="RuleBase" id="RU000411"/>
    </source>
</evidence>
<dbReference type="Gene3D" id="2.30.39.10">
    <property type="entry name" value="Alpha-1-antitrypsin, domain 1"/>
    <property type="match status" value="1"/>
</dbReference>
<dbReference type="InterPro" id="IPR042178">
    <property type="entry name" value="Serpin_sf_1"/>
</dbReference>
<proteinExistence type="inferred from homology"/>
<dbReference type="InterPro" id="IPR036186">
    <property type="entry name" value="Serpin_sf"/>
</dbReference>
<evidence type="ECO:0000256" key="2">
    <source>
        <dbReference type="ARBA" id="ARBA00022490"/>
    </source>
</evidence>
<sequence>MDILSEGNVTFAITLLKKLCEEKPRNVVFSPPSISFALNMILLGTRTETAAQIAQLLSLNRSGSTFWGFRSLLAEMNTSSTWYLIKTTNKLFGENALNFLASFRDSCFKFCNSVMEDVCFSQETEAVRKHINAWVAEKTEGNISEALPDGLVDPLSLLVFVNAINFKATWERAFDPKHTYIDILKVNQHERTTLQIMKNKEEFLTSPLEELGGQLFIFPYRGMELTMILVFTSDSDLTKLEKGLTYERFITWTKPEAMALMENHDKTFLLPKVKIEETCDLEHVLYSLGMSDAFDEQKADFSGMLILKHLYLSKVLHTSCLEINEEGIKASAATIAAEIPAASKRDEGLKANGFFLFFIWSYKTKSILFCGRVSSP</sequence>
<dbReference type="RefSeq" id="XP_020851436.1">
    <property type="nucleotide sequence ID" value="XM_020995777.1"/>
</dbReference>
<dbReference type="GeneTree" id="ENSGT00940000154835"/>
<feature type="domain" description="Serpin" evidence="6">
    <location>
        <begin position="13"/>
        <end position="376"/>
    </location>
</feature>
<comment type="similarity">
    <text evidence="5">Belongs to the serpin family.</text>
</comment>
<name>A0A6P5L151_PHACI</name>
<dbReference type="GO" id="GO:0005737">
    <property type="term" value="C:cytoplasm"/>
    <property type="evidence" value="ECO:0007669"/>
    <property type="project" value="UniProtKB-SubCell"/>
</dbReference>
<evidence type="ECO:0000313" key="9">
    <source>
        <dbReference type="RefSeq" id="XP_020851433.1"/>
    </source>
</evidence>
<evidence type="ECO:0000256" key="4">
    <source>
        <dbReference type="ARBA" id="ARBA00022900"/>
    </source>
</evidence>
<dbReference type="RefSeq" id="XP_020851434.1">
    <property type="nucleotide sequence ID" value="XM_020995775.1"/>
</dbReference>
<dbReference type="Gene3D" id="3.30.497.10">
    <property type="entry name" value="Antithrombin, subunit I, domain 2"/>
    <property type="match status" value="1"/>
</dbReference>
<dbReference type="SUPFAM" id="SSF56574">
    <property type="entry name" value="Serpins"/>
    <property type="match status" value="1"/>
</dbReference>
<evidence type="ECO:0000313" key="7">
    <source>
        <dbReference type="Proteomes" id="UP000515140"/>
    </source>
</evidence>
<evidence type="ECO:0000256" key="3">
    <source>
        <dbReference type="ARBA" id="ARBA00022690"/>
    </source>
</evidence>
<dbReference type="AlphaFoldDB" id="A0A6P5L151"/>
<evidence type="ECO:0000313" key="12">
    <source>
        <dbReference type="RefSeq" id="XP_020851436.1"/>
    </source>
</evidence>
<dbReference type="GeneID" id="110214738"/>
<keyword evidence="7" id="KW-1185">Reference proteome</keyword>
<dbReference type="PANTHER" id="PTHR11461:SF204">
    <property type="entry name" value="SERPIN B6"/>
    <property type="match status" value="1"/>
</dbReference>
<comment type="subcellular location">
    <subcellularLocation>
        <location evidence="1">Cytoplasm</location>
    </subcellularLocation>
</comment>
<evidence type="ECO:0000256" key="1">
    <source>
        <dbReference type="ARBA" id="ARBA00004496"/>
    </source>
</evidence>
<evidence type="ECO:0000313" key="11">
    <source>
        <dbReference type="RefSeq" id="XP_020851435.1"/>
    </source>
</evidence>
<gene>
    <name evidence="8 9 10 11 12" type="primary">LOC110214738</name>
</gene>
<evidence type="ECO:0000313" key="10">
    <source>
        <dbReference type="RefSeq" id="XP_020851434.1"/>
    </source>
</evidence>
<keyword evidence="3" id="KW-0646">Protease inhibitor</keyword>
<evidence type="ECO:0000259" key="6">
    <source>
        <dbReference type="SMART" id="SM00093"/>
    </source>
</evidence>
<dbReference type="InterPro" id="IPR042185">
    <property type="entry name" value="Serpin_sf_2"/>
</dbReference>
<dbReference type="InterPro" id="IPR023796">
    <property type="entry name" value="Serpin_dom"/>
</dbReference>
<dbReference type="PANTHER" id="PTHR11461">
    <property type="entry name" value="SERINE PROTEASE INHIBITOR, SERPIN"/>
    <property type="match status" value="1"/>
</dbReference>
<dbReference type="RefSeq" id="XP_020851433.1">
    <property type="nucleotide sequence ID" value="XM_020995774.1"/>
</dbReference>
<dbReference type="SMART" id="SM00093">
    <property type="entry name" value="SERPIN"/>
    <property type="match status" value="1"/>
</dbReference>
<dbReference type="Pfam" id="PF00079">
    <property type="entry name" value="Serpin"/>
    <property type="match status" value="1"/>
</dbReference>
<protein>
    <submittedName>
        <fullName evidence="8 9">Serpin B6-like</fullName>
    </submittedName>
</protein>
<dbReference type="GO" id="GO:0004867">
    <property type="term" value="F:serine-type endopeptidase inhibitor activity"/>
    <property type="evidence" value="ECO:0007669"/>
    <property type="project" value="UniProtKB-KW"/>
</dbReference>
<keyword evidence="2" id="KW-0963">Cytoplasm</keyword>
<dbReference type="RefSeq" id="XP_020851432.1">
    <property type="nucleotide sequence ID" value="XM_020995773.1"/>
</dbReference>
<dbReference type="Proteomes" id="UP000515140">
    <property type="component" value="Unplaced"/>
</dbReference>
<dbReference type="RefSeq" id="XP_020851435.1">
    <property type="nucleotide sequence ID" value="XM_020995776.1"/>
</dbReference>
<dbReference type="OMA" id="FAIKHRP"/>
<organism evidence="7 8">
    <name type="scientific">Phascolarctos cinereus</name>
    <name type="common">Koala</name>
    <dbReference type="NCBI Taxonomy" id="38626"/>
    <lineage>
        <taxon>Eukaryota</taxon>
        <taxon>Metazoa</taxon>
        <taxon>Chordata</taxon>
        <taxon>Craniata</taxon>
        <taxon>Vertebrata</taxon>
        <taxon>Euteleostomi</taxon>
        <taxon>Mammalia</taxon>
        <taxon>Metatheria</taxon>
        <taxon>Diprotodontia</taxon>
        <taxon>Phascolarctidae</taxon>
        <taxon>Phascolarctos</taxon>
    </lineage>
</organism>
<evidence type="ECO:0000313" key="8">
    <source>
        <dbReference type="RefSeq" id="XP_020851432.1"/>
    </source>
</evidence>
<keyword evidence="4" id="KW-0722">Serine protease inhibitor</keyword>
<accession>A0A6P5L151</accession>
<dbReference type="CDD" id="cd19956">
    <property type="entry name" value="serpinB"/>
    <property type="match status" value="1"/>
</dbReference>
<reference evidence="8 9" key="1">
    <citation type="submission" date="2025-04" db="UniProtKB">
        <authorList>
            <consortium name="RefSeq"/>
        </authorList>
    </citation>
    <scope>IDENTIFICATION</scope>
    <source>
        <tissue evidence="8 9">Spleen</tissue>
    </source>
</reference>